<evidence type="ECO:0000313" key="2">
    <source>
        <dbReference type="EMBL" id="MBV7667970.1"/>
    </source>
</evidence>
<accession>A0A6N9TXP9</accession>
<dbReference type="EMBL" id="JAAGLQ010000075">
    <property type="protein sequence ID" value="NEA14633.1"/>
    <property type="molecule type" value="Genomic_DNA"/>
</dbReference>
<dbReference type="Proteomes" id="UP000471293">
    <property type="component" value="Unassembled WGS sequence"/>
</dbReference>
<feature type="transmembrane region" description="Helical" evidence="1">
    <location>
        <begin position="25"/>
        <end position="49"/>
    </location>
</feature>
<evidence type="ECO:0000256" key="1">
    <source>
        <dbReference type="SAM" id="Phobius"/>
    </source>
</evidence>
<keyword evidence="1" id="KW-0472">Membrane</keyword>
<feature type="transmembrane region" description="Helical" evidence="1">
    <location>
        <begin position="61"/>
        <end position="86"/>
    </location>
</feature>
<gene>
    <name evidence="3" type="ORF">G3I29_03590</name>
    <name evidence="2" type="ORF">STHAL_00440</name>
</gene>
<evidence type="ECO:0000313" key="5">
    <source>
        <dbReference type="Proteomes" id="UP000735541"/>
    </source>
</evidence>
<keyword evidence="5" id="KW-1185">Reference proteome</keyword>
<keyword evidence="1" id="KW-1133">Transmembrane helix</keyword>
<reference evidence="3 4" key="1">
    <citation type="submission" date="2020-01" db="EMBL/GenBank/DDBJ databases">
        <title>Insect and environment-associated Actinomycetes.</title>
        <authorList>
            <person name="Currrie C."/>
            <person name="Chevrette M."/>
            <person name="Carlson C."/>
            <person name="Stubbendieck R."/>
            <person name="Wendt-Pienkowski E."/>
        </authorList>
    </citation>
    <scope>NUCLEOTIDE SEQUENCE [LARGE SCALE GENOMIC DNA]</scope>
    <source>
        <strain evidence="3 4">SID11342</strain>
    </source>
</reference>
<reference evidence="2 5" key="2">
    <citation type="submission" date="2021-07" db="EMBL/GenBank/DDBJ databases">
        <title>Sequencing Streptomyces halstedii LGO-A4 genome an citrus endophytic actinomycete.</title>
        <authorList>
            <person name="Samborskyy M."/>
            <person name="Scott N."/>
            <person name="Deglau R."/>
            <person name="Dickens S."/>
            <person name="Oliveira L.G."/>
        </authorList>
    </citation>
    <scope>NUCLEOTIDE SEQUENCE [LARGE SCALE GENOMIC DNA]</scope>
    <source>
        <strain evidence="2 5">LGO-A4</strain>
    </source>
</reference>
<dbReference type="EMBL" id="JAHUVW010000001">
    <property type="protein sequence ID" value="MBV7667970.1"/>
    <property type="molecule type" value="Genomic_DNA"/>
</dbReference>
<dbReference type="Proteomes" id="UP000735541">
    <property type="component" value="Unassembled WGS sequence"/>
</dbReference>
<sequence>MAGTRPPSAGNGPATAAVALGATGLFTSVVLVGGLLGAVGVVLGAVGLRTAGRTGAGRGKAVTGVLTSVLAIVVSALFALFLAWYANRTQACYQPDSLQEYARCVRRHLAVN</sequence>
<evidence type="ECO:0000313" key="3">
    <source>
        <dbReference type="EMBL" id="NEA14633.1"/>
    </source>
</evidence>
<protein>
    <submittedName>
        <fullName evidence="3">DUF4190 domain-containing protein</fullName>
    </submittedName>
</protein>
<evidence type="ECO:0000313" key="4">
    <source>
        <dbReference type="Proteomes" id="UP000471293"/>
    </source>
</evidence>
<name>A0A6N9TXP9_STRHA</name>
<organism evidence="3 4">
    <name type="scientific">Streptomyces halstedii</name>
    <dbReference type="NCBI Taxonomy" id="1944"/>
    <lineage>
        <taxon>Bacteria</taxon>
        <taxon>Bacillati</taxon>
        <taxon>Actinomycetota</taxon>
        <taxon>Actinomycetes</taxon>
        <taxon>Kitasatosporales</taxon>
        <taxon>Streptomycetaceae</taxon>
        <taxon>Streptomyces</taxon>
    </lineage>
</organism>
<dbReference type="AlphaFoldDB" id="A0A6N9TXP9"/>
<keyword evidence="1" id="KW-0812">Transmembrane</keyword>
<comment type="caution">
    <text evidence="3">The sequence shown here is derived from an EMBL/GenBank/DDBJ whole genome shotgun (WGS) entry which is preliminary data.</text>
</comment>
<proteinExistence type="predicted"/>